<proteinExistence type="predicted"/>
<evidence type="ECO:0000313" key="2">
    <source>
        <dbReference type="Proteomes" id="UP000194948"/>
    </source>
</evidence>
<reference evidence="1" key="1">
    <citation type="submission" date="2017-05" db="EMBL/GenBank/DDBJ databases">
        <authorList>
            <consortium name="The Broad Institute Genomics Platform"/>
            <consortium name="The Broad Institute Genomic Center for Infectious Diseases"/>
            <person name="Earl A."/>
            <person name="Manson A."/>
            <person name="Schwartman J."/>
            <person name="Gilmore M."/>
            <person name="Abouelleil A."/>
            <person name="Cao P."/>
            <person name="Chapman S."/>
            <person name="Cusick C."/>
            <person name="Shea T."/>
            <person name="Young S."/>
            <person name="Neafsey D."/>
            <person name="Nusbaum C."/>
            <person name="Birren B."/>
        </authorList>
    </citation>
    <scope>NUCLEOTIDE SEQUENCE</scope>
    <source>
        <strain evidence="1">7F3_DIV0205</strain>
    </source>
</reference>
<dbReference type="EMBL" id="CP147244">
    <property type="protein sequence ID" value="WYJ98959.1"/>
    <property type="molecule type" value="Genomic_DNA"/>
</dbReference>
<gene>
    <name evidence="1" type="ORF">A5821_000035</name>
</gene>
<protein>
    <submittedName>
        <fullName evidence="1">Uncharacterized protein</fullName>
    </submittedName>
</protein>
<reference evidence="1" key="2">
    <citation type="submission" date="2024-03" db="EMBL/GenBank/DDBJ databases">
        <title>The Genome Sequence of Enterococcus sp. DIV0205d.</title>
        <authorList>
            <consortium name="The Broad Institute Genomics Platform"/>
            <consortium name="The Broad Institute Microbial Omics Core"/>
            <consortium name="The Broad Institute Genomic Center for Infectious Diseases"/>
            <person name="Earl A."/>
            <person name="Manson A."/>
            <person name="Gilmore M."/>
            <person name="Schwartman J."/>
            <person name="Shea T."/>
            <person name="Abouelleil A."/>
            <person name="Cao P."/>
            <person name="Chapman S."/>
            <person name="Cusick C."/>
            <person name="Young S."/>
            <person name="Neafsey D."/>
            <person name="Nusbaum C."/>
            <person name="Birren B."/>
        </authorList>
    </citation>
    <scope>NUCLEOTIDE SEQUENCE</scope>
    <source>
        <strain evidence="1">7F3_DIV0205</strain>
    </source>
</reference>
<accession>A0AAQ3Y612</accession>
<keyword evidence="2" id="KW-1185">Reference proteome</keyword>
<organism evidence="1 2">
    <name type="scientific">Candidatus Enterococcus palustris</name>
    <dbReference type="NCBI Taxonomy" id="1834189"/>
    <lineage>
        <taxon>Bacteria</taxon>
        <taxon>Bacillati</taxon>
        <taxon>Bacillota</taxon>
        <taxon>Bacilli</taxon>
        <taxon>Lactobacillales</taxon>
        <taxon>Enterococcaceae</taxon>
        <taxon>Enterococcus</taxon>
    </lineage>
</organism>
<sequence length="190" mass="22432">MKKRMFVVGLFLMMFIVSGFTASYIKKNYARTLQLALKFSGVRPERIIHQQEEQDHIDLFLTDGADLTLVIVQVKEKKGRKNYEITQTNKMEKLFSEEDSSRSNSETIKNQLEMLASIEDTPFSFEEEIHKSFGKRLFFIGTSQNKKIKNLRIDGQKPTNIFTYNYKGIVNYVYYYEELKLDHKEIKVRM</sequence>
<dbReference type="AlphaFoldDB" id="A0AAQ3Y612"/>
<dbReference type="RefSeq" id="WP_086312264.1">
    <property type="nucleotide sequence ID" value="NZ_CP147244.1"/>
</dbReference>
<name>A0AAQ3Y612_9ENTE</name>
<dbReference type="Proteomes" id="UP000194948">
    <property type="component" value="Chromosome"/>
</dbReference>
<evidence type="ECO:0000313" key="1">
    <source>
        <dbReference type="EMBL" id="WYJ98959.1"/>
    </source>
</evidence>